<dbReference type="PANTHER" id="PTHR46743">
    <property type="entry name" value="TEICHOIC ACIDS EXPORT ATP-BINDING PROTEIN TAGH"/>
    <property type="match status" value="1"/>
</dbReference>
<gene>
    <name evidence="6" type="ORF">JG540_08095</name>
</gene>
<dbReference type="Gene3D" id="2.70.50.60">
    <property type="entry name" value="abc- transporter (atp binding component) like domain"/>
    <property type="match status" value="1"/>
</dbReference>
<dbReference type="GO" id="GO:0016887">
    <property type="term" value="F:ATP hydrolysis activity"/>
    <property type="evidence" value="ECO:0007669"/>
    <property type="project" value="InterPro"/>
</dbReference>
<dbReference type="Pfam" id="PF14524">
    <property type="entry name" value="Wzt_C"/>
    <property type="match status" value="1"/>
</dbReference>
<dbReference type="InterPro" id="IPR003593">
    <property type="entry name" value="AAA+_ATPase"/>
</dbReference>
<proteinExistence type="inferred from homology"/>
<dbReference type="EMBL" id="CP066802">
    <property type="protein sequence ID" value="QQM68432.1"/>
    <property type="molecule type" value="Genomic_DNA"/>
</dbReference>
<comment type="similarity">
    <text evidence="1">Belongs to the ABC transporter superfamily.</text>
</comment>
<dbReference type="GO" id="GO:0140359">
    <property type="term" value="F:ABC-type transporter activity"/>
    <property type="evidence" value="ECO:0007669"/>
    <property type="project" value="InterPro"/>
</dbReference>
<accession>A0A7T7MCP7</accession>
<keyword evidence="3" id="KW-0547">Nucleotide-binding</keyword>
<reference evidence="6 7" key="1">
    <citation type="submission" date="2020-12" db="EMBL/GenBank/DDBJ databases">
        <authorList>
            <person name="Zhou J."/>
        </authorList>
    </citation>
    <scope>NUCLEOTIDE SEQUENCE [LARGE SCALE GENOMIC DNA]</scope>
    <source>
        <strain evidence="6 7">CCUG 61299</strain>
    </source>
</reference>
<dbReference type="GO" id="GO:0016020">
    <property type="term" value="C:membrane"/>
    <property type="evidence" value="ECO:0007669"/>
    <property type="project" value="InterPro"/>
</dbReference>
<evidence type="ECO:0000256" key="3">
    <source>
        <dbReference type="ARBA" id="ARBA00022741"/>
    </source>
</evidence>
<dbReference type="InterPro" id="IPR027417">
    <property type="entry name" value="P-loop_NTPase"/>
</dbReference>
<protein>
    <submittedName>
        <fullName evidence="6">ABC transporter ATP-binding protein</fullName>
    </submittedName>
</protein>
<keyword evidence="7" id="KW-1185">Reference proteome</keyword>
<keyword evidence="2" id="KW-0813">Transport</keyword>
<dbReference type="InterPro" id="IPR015860">
    <property type="entry name" value="ABC_transpr_TagH-like"/>
</dbReference>
<dbReference type="CDD" id="cd03220">
    <property type="entry name" value="ABC_KpsT_Wzt"/>
    <property type="match status" value="1"/>
</dbReference>
<dbReference type="Gene3D" id="3.40.50.300">
    <property type="entry name" value="P-loop containing nucleotide triphosphate hydrolases"/>
    <property type="match status" value="1"/>
</dbReference>
<dbReference type="Pfam" id="PF00005">
    <property type="entry name" value="ABC_tran"/>
    <property type="match status" value="1"/>
</dbReference>
<dbReference type="InterPro" id="IPR003439">
    <property type="entry name" value="ABC_transporter-like_ATP-bd"/>
</dbReference>
<dbReference type="CDD" id="cd10147">
    <property type="entry name" value="Wzt_C-like"/>
    <property type="match status" value="1"/>
</dbReference>
<dbReference type="SMART" id="SM00382">
    <property type="entry name" value="AAA"/>
    <property type="match status" value="1"/>
</dbReference>
<dbReference type="PROSITE" id="PS50893">
    <property type="entry name" value="ABC_TRANSPORTER_2"/>
    <property type="match status" value="1"/>
</dbReference>
<organism evidence="6 7">
    <name type="scientific">Actinomyces weissii</name>
    <dbReference type="NCBI Taxonomy" id="675090"/>
    <lineage>
        <taxon>Bacteria</taxon>
        <taxon>Bacillati</taxon>
        <taxon>Actinomycetota</taxon>
        <taxon>Actinomycetes</taxon>
        <taxon>Actinomycetales</taxon>
        <taxon>Actinomycetaceae</taxon>
        <taxon>Actinomyces</taxon>
    </lineage>
</organism>
<dbReference type="KEGG" id="awe:JG540_08095"/>
<dbReference type="PANTHER" id="PTHR46743:SF2">
    <property type="entry name" value="TEICHOIC ACIDS EXPORT ATP-BINDING PROTEIN TAGH"/>
    <property type="match status" value="1"/>
</dbReference>
<sequence length="415" mass="45294">MQVDEVSKRFRIYKNRNQSLKGAFLQRGRGTHEDFWALRDVSLEIPEGKTFGLLGHNGSGKSTLLKCIAKILTPDRGSITAHGRMAAMLEVGSGFHPELSGRENIYLNGAILGMSRKEIDSKFDDIVDFSGVAEFIDQPVKNYSSGMYVRLGFSVSIHVEPEILLVDEVLAVGDMEFQERCMGKFADFREQGRTVVVVSHGLEQMRTFCDEAAWLDHGVLQDVGPAAPLVDKYSDVAHGAQELREGGTRFGSGEARIERIEILGPDGLPAKRLSTGDQATIRLHYQADQVVKRPVFGASIDTRDGMFVWGLHGLDAGFQPEEIGPGKGSVDVRIPSLMLRPNTYVISGSIQPPHLTSVIDALQRATAFDIAPGPRMESGGVLALDAQFGNLEPPQQMVAVPVRAAKPVTVEDLSL</sequence>
<dbReference type="Proteomes" id="UP000595895">
    <property type="component" value="Chromosome"/>
</dbReference>
<keyword evidence="4 6" id="KW-0067">ATP-binding</keyword>
<dbReference type="InterPro" id="IPR050683">
    <property type="entry name" value="Bact_Polysacc_Export_ATP-bd"/>
</dbReference>
<evidence type="ECO:0000313" key="7">
    <source>
        <dbReference type="Proteomes" id="UP000595895"/>
    </source>
</evidence>
<evidence type="ECO:0000256" key="1">
    <source>
        <dbReference type="ARBA" id="ARBA00005417"/>
    </source>
</evidence>
<name>A0A7T7MCP7_9ACTO</name>
<evidence type="ECO:0000256" key="4">
    <source>
        <dbReference type="ARBA" id="ARBA00022840"/>
    </source>
</evidence>
<evidence type="ECO:0000313" key="6">
    <source>
        <dbReference type="EMBL" id="QQM68432.1"/>
    </source>
</evidence>
<dbReference type="GO" id="GO:0005524">
    <property type="term" value="F:ATP binding"/>
    <property type="evidence" value="ECO:0007669"/>
    <property type="project" value="UniProtKB-KW"/>
</dbReference>
<dbReference type="InterPro" id="IPR029439">
    <property type="entry name" value="Wzt_C"/>
</dbReference>
<feature type="domain" description="ABC transporter" evidence="5">
    <location>
        <begin position="1"/>
        <end position="242"/>
    </location>
</feature>
<evidence type="ECO:0000256" key="2">
    <source>
        <dbReference type="ARBA" id="ARBA00022448"/>
    </source>
</evidence>
<evidence type="ECO:0000259" key="5">
    <source>
        <dbReference type="PROSITE" id="PS50893"/>
    </source>
</evidence>
<dbReference type="AlphaFoldDB" id="A0A7T7MCP7"/>
<dbReference type="SUPFAM" id="SSF52540">
    <property type="entry name" value="P-loop containing nucleoside triphosphate hydrolases"/>
    <property type="match status" value="1"/>
</dbReference>